<dbReference type="CDD" id="cd00657">
    <property type="entry name" value="Ferritin_like"/>
    <property type="match status" value="1"/>
</dbReference>
<organism evidence="2 3">
    <name type="scientific">Massilia solisilvae</name>
    <dbReference type="NCBI Taxonomy" id="1811225"/>
    <lineage>
        <taxon>Bacteria</taxon>
        <taxon>Pseudomonadati</taxon>
        <taxon>Pseudomonadota</taxon>
        <taxon>Betaproteobacteria</taxon>
        <taxon>Burkholderiales</taxon>
        <taxon>Oxalobacteraceae</taxon>
        <taxon>Telluria group</taxon>
        <taxon>Massilia</taxon>
    </lineage>
</organism>
<name>A0ABT2BNQ4_9BURK</name>
<accession>A0ABT2BNQ4</accession>
<dbReference type="Gene3D" id="1.20.1260.10">
    <property type="match status" value="1"/>
</dbReference>
<sequence>MAQHSEHVGMNRTGIQMSPLDTKAMLKDDGSARGEEGDESALADVRSSYIADAEGLGSVPLPGTITGAVSMGVQMLKGDSPQILLDKLGERLAFERTGARLYDALITKCEVMLDGEISMSIEDLQAIRSDEARHFLLLSDAIESLGGDPTSQTPSADLVGVESMGLVQVLNDPRTSLAQSLHAIVTAELADKAGWETLVALADEHELTDMVNDFTIALNEEREHLALVQTWYEEAIGLTYGDVEIEPDQSGPAATP</sequence>
<reference evidence="2 3" key="1">
    <citation type="submission" date="2022-08" db="EMBL/GenBank/DDBJ databases">
        <title>Reclassification of Massilia species as members of the genera Telluria, Duganella, Pseudoduganella, Mokoshia gen. nov. and Zemynaea gen. nov. using orthogonal and non-orthogonal genome-based approaches.</title>
        <authorList>
            <person name="Bowman J.P."/>
        </authorList>
    </citation>
    <scope>NUCLEOTIDE SEQUENCE [LARGE SCALE GENOMIC DNA]</scope>
    <source>
        <strain evidence="2 3">JCM 31607</strain>
    </source>
</reference>
<feature type="region of interest" description="Disordered" evidence="1">
    <location>
        <begin position="1"/>
        <end position="21"/>
    </location>
</feature>
<dbReference type="Proteomes" id="UP001205861">
    <property type="component" value="Unassembled WGS sequence"/>
</dbReference>
<evidence type="ECO:0000313" key="2">
    <source>
        <dbReference type="EMBL" id="MCS0609705.1"/>
    </source>
</evidence>
<dbReference type="InterPro" id="IPR012347">
    <property type="entry name" value="Ferritin-like"/>
</dbReference>
<protein>
    <submittedName>
        <fullName evidence="2">Ferritin-like domain-containing protein</fullName>
    </submittedName>
</protein>
<dbReference type="InterPro" id="IPR009078">
    <property type="entry name" value="Ferritin-like_SF"/>
</dbReference>
<proteinExistence type="predicted"/>
<dbReference type="SUPFAM" id="SSF47240">
    <property type="entry name" value="Ferritin-like"/>
    <property type="match status" value="1"/>
</dbReference>
<dbReference type="EMBL" id="JANUGV010000004">
    <property type="protein sequence ID" value="MCS0609705.1"/>
    <property type="molecule type" value="Genomic_DNA"/>
</dbReference>
<evidence type="ECO:0000256" key="1">
    <source>
        <dbReference type="SAM" id="MobiDB-lite"/>
    </source>
</evidence>
<comment type="caution">
    <text evidence="2">The sequence shown here is derived from an EMBL/GenBank/DDBJ whole genome shotgun (WGS) entry which is preliminary data.</text>
</comment>
<dbReference type="RefSeq" id="WP_258857347.1">
    <property type="nucleotide sequence ID" value="NZ_JANUGV010000004.1"/>
</dbReference>
<keyword evidence="3" id="KW-1185">Reference proteome</keyword>
<gene>
    <name evidence="2" type="ORF">NX773_16175</name>
</gene>
<evidence type="ECO:0000313" key="3">
    <source>
        <dbReference type="Proteomes" id="UP001205861"/>
    </source>
</evidence>